<protein>
    <submittedName>
        <fullName evidence="2">Uncharacterized protein</fullName>
    </submittedName>
</protein>
<proteinExistence type="predicted"/>
<dbReference type="AlphaFoldDB" id="A0AA35Y8B9"/>
<name>A0AA35Y8B9_LACSI</name>
<organism evidence="2 3">
    <name type="scientific">Lactuca saligna</name>
    <name type="common">Willowleaf lettuce</name>
    <dbReference type="NCBI Taxonomy" id="75948"/>
    <lineage>
        <taxon>Eukaryota</taxon>
        <taxon>Viridiplantae</taxon>
        <taxon>Streptophyta</taxon>
        <taxon>Embryophyta</taxon>
        <taxon>Tracheophyta</taxon>
        <taxon>Spermatophyta</taxon>
        <taxon>Magnoliopsida</taxon>
        <taxon>eudicotyledons</taxon>
        <taxon>Gunneridae</taxon>
        <taxon>Pentapetalae</taxon>
        <taxon>asterids</taxon>
        <taxon>campanulids</taxon>
        <taxon>Asterales</taxon>
        <taxon>Asteraceae</taxon>
        <taxon>Cichorioideae</taxon>
        <taxon>Cichorieae</taxon>
        <taxon>Lactucinae</taxon>
        <taxon>Lactuca</taxon>
    </lineage>
</organism>
<gene>
    <name evidence="2" type="ORF">LSALG_LOCUS9274</name>
</gene>
<dbReference type="EMBL" id="OX465077">
    <property type="protein sequence ID" value="CAI9268875.1"/>
    <property type="molecule type" value="Genomic_DNA"/>
</dbReference>
<evidence type="ECO:0000313" key="3">
    <source>
        <dbReference type="Proteomes" id="UP001177003"/>
    </source>
</evidence>
<dbReference type="Proteomes" id="UP001177003">
    <property type="component" value="Chromosome 1"/>
</dbReference>
<accession>A0AA35Y8B9</accession>
<evidence type="ECO:0000313" key="2">
    <source>
        <dbReference type="EMBL" id="CAI9268875.1"/>
    </source>
</evidence>
<keyword evidence="3" id="KW-1185">Reference proteome</keyword>
<evidence type="ECO:0000256" key="1">
    <source>
        <dbReference type="SAM" id="MobiDB-lite"/>
    </source>
</evidence>
<sequence length="117" mass="13256">MSHIEEVCKVNLGNLAEELICEDIDGQQSVRLNEFEAFTDDYLTYVDFNDEYSVPNSEDNQVEMEILEGMVSDDIGDAFYSQNGDGSDYSGDDSDDSDYIVHESNLQFDVAVYMSEF</sequence>
<reference evidence="2" key="1">
    <citation type="submission" date="2023-04" db="EMBL/GenBank/DDBJ databases">
        <authorList>
            <person name="Vijverberg K."/>
            <person name="Xiong W."/>
            <person name="Schranz E."/>
        </authorList>
    </citation>
    <scope>NUCLEOTIDE SEQUENCE</scope>
</reference>
<feature type="region of interest" description="Disordered" evidence="1">
    <location>
        <begin position="77"/>
        <end position="96"/>
    </location>
</feature>